<keyword evidence="6" id="KW-0227">DNA damage</keyword>
<dbReference type="SUPFAM" id="SSF47819">
    <property type="entry name" value="HRDC-like"/>
    <property type="match status" value="1"/>
</dbReference>
<feature type="domain" description="Helicase C-terminal" evidence="19">
    <location>
        <begin position="216"/>
        <end position="369"/>
    </location>
</feature>
<evidence type="ECO:0000256" key="3">
    <source>
        <dbReference type="ARBA" id="ARBA00005446"/>
    </source>
</evidence>
<evidence type="ECO:0000256" key="10">
    <source>
        <dbReference type="ARBA" id="ARBA00022840"/>
    </source>
</evidence>
<dbReference type="Pfam" id="PF00570">
    <property type="entry name" value="HRDC"/>
    <property type="match status" value="1"/>
</dbReference>
<evidence type="ECO:0000256" key="11">
    <source>
        <dbReference type="ARBA" id="ARBA00023125"/>
    </source>
</evidence>
<dbReference type="EMBL" id="CP139781">
    <property type="protein sequence ID" value="WRQ89713.1"/>
    <property type="molecule type" value="Genomic_DNA"/>
</dbReference>
<evidence type="ECO:0000259" key="18">
    <source>
        <dbReference type="PROSITE" id="PS51192"/>
    </source>
</evidence>
<dbReference type="InterPro" id="IPR036390">
    <property type="entry name" value="WH_DNA-bd_sf"/>
</dbReference>
<evidence type="ECO:0000259" key="17">
    <source>
        <dbReference type="PROSITE" id="PS50967"/>
    </source>
</evidence>
<keyword evidence="21" id="KW-1185">Reference proteome</keyword>
<evidence type="ECO:0000256" key="14">
    <source>
        <dbReference type="ARBA" id="ARBA00023235"/>
    </source>
</evidence>
<evidence type="ECO:0000256" key="13">
    <source>
        <dbReference type="ARBA" id="ARBA00023204"/>
    </source>
</evidence>
<keyword evidence="5" id="KW-0547">Nucleotide-binding</keyword>
<evidence type="ECO:0000256" key="2">
    <source>
        <dbReference type="ARBA" id="ARBA00001947"/>
    </source>
</evidence>
<evidence type="ECO:0000259" key="19">
    <source>
        <dbReference type="PROSITE" id="PS51194"/>
    </source>
</evidence>
<keyword evidence="14" id="KW-0413">Isomerase</keyword>
<dbReference type="NCBIfam" id="TIGR00614">
    <property type="entry name" value="recQ_fam"/>
    <property type="match status" value="1"/>
</dbReference>
<dbReference type="SMART" id="SM00487">
    <property type="entry name" value="DEXDc"/>
    <property type="match status" value="1"/>
</dbReference>
<evidence type="ECO:0000256" key="9">
    <source>
        <dbReference type="ARBA" id="ARBA00022833"/>
    </source>
</evidence>
<dbReference type="PANTHER" id="PTHR13710">
    <property type="entry name" value="DNA HELICASE RECQ FAMILY MEMBER"/>
    <property type="match status" value="1"/>
</dbReference>
<keyword evidence="4" id="KW-0479">Metal-binding</keyword>
<comment type="cofactor">
    <cofactor evidence="2">
        <name>Zn(2+)</name>
        <dbReference type="ChEBI" id="CHEBI:29105"/>
    </cofactor>
</comment>
<evidence type="ECO:0000256" key="1">
    <source>
        <dbReference type="ARBA" id="ARBA00001946"/>
    </source>
</evidence>
<name>A0ABZ1CDF2_9BACT</name>
<keyword evidence="9" id="KW-0862">Zinc</keyword>
<dbReference type="Gene3D" id="1.10.150.80">
    <property type="entry name" value="HRDC domain"/>
    <property type="match status" value="1"/>
</dbReference>
<keyword evidence="7 20" id="KW-0378">Hydrolase</keyword>
<dbReference type="InterPro" id="IPR044876">
    <property type="entry name" value="HRDC_dom_sf"/>
</dbReference>
<protein>
    <recommendedName>
        <fullName evidence="16">DNA helicase RecQ</fullName>
        <ecNumber evidence="16">5.6.2.4</ecNumber>
    </recommendedName>
</protein>
<dbReference type="NCBIfam" id="TIGR01389">
    <property type="entry name" value="recQ"/>
    <property type="match status" value="1"/>
</dbReference>
<dbReference type="SMART" id="SM00956">
    <property type="entry name" value="RQC"/>
    <property type="match status" value="1"/>
</dbReference>
<dbReference type="RefSeq" id="WP_221032173.1">
    <property type="nucleotide sequence ID" value="NZ_CP139781.1"/>
</dbReference>
<dbReference type="InterPro" id="IPR006293">
    <property type="entry name" value="DNA_helicase_ATP-dep_RecQ_bac"/>
</dbReference>
<dbReference type="InterPro" id="IPR014001">
    <property type="entry name" value="Helicase_ATP-bd"/>
</dbReference>
<dbReference type="InterPro" id="IPR036388">
    <property type="entry name" value="WH-like_DNA-bd_sf"/>
</dbReference>
<evidence type="ECO:0000313" key="20">
    <source>
        <dbReference type="EMBL" id="WRQ89713.1"/>
    </source>
</evidence>
<keyword evidence="11" id="KW-0238">DNA-binding</keyword>
<feature type="domain" description="HRDC" evidence="17">
    <location>
        <begin position="528"/>
        <end position="608"/>
    </location>
</feature>
<evidence type="ECO:0000313" key="21">
    <source>
        <dbReference type="Proteomes" id="UP000738431"/>
    </source>
</evidence>
<dbReference type="SMART" id="SM00341">
    <property type="entry name" value="HRDC"/>
    <property type="match status" value="1"/>
</dbReference>
<dbReference type="SMART" id="SM00490">
    <property type="entry name" value="HELICc"/>
    <property type="match status" value="1"/>
</dbReference>
<dbReference type="Pfam" id="PF00270">
    <property type="entry name" value="DEAD"/>
    <property type="match status" value="1"/>
</dbReference>
<dbReference type="Gene3D" id="1.10.10.10">
    <property type="entry name" value="Winged helix-like DNA-binding domain superfamily/Winged helix DNA-binding domain"/>
    <property type="match status" value="1"/>
</dbReference>
<dbReference type="PROSITE" id="PS51192">
    <property type="entry name" value="HELICASE_ATP_BIND_1"/>
    <property type="match status" value="1"/>
</dbReference>
<dbReference type="SUPFAM" id="SSF46785">
    <property type="entry name" value="Winged helix' DNA-binding domain"/>
    <property type="match status" value="1"/>
</dbReference>
<dbReference type="Pfam" id="PF09382">
    <property type="entry name" value="RQC"/>
    <property type="match status" value="1"/>
</dbReference>
<dbReference type="Pfam" id="PF00271">
    <property type="entry name" value="Helicase_C"/>
    <property type="match status" value="1"/>
</dbReference>
<organism evidence="20 21">
    <name type="scientific">Actomonas aquatica</name>
    <dbReference type="NCBI Taxonomy" id="2866162"/>
    <lineage>
        <taxon>Bacteria</taxon>
        <taxon>Pseudomonadati</taxon>
        <taxon>Verrucomicrobiota</taxon>
        <taxon>Opitutia</taxon>
        <taxon>Opitutales</taxon>
        <taxon>Opitutaceae</taxon>
        <taxon>Actomonas</taxon>
    </lineage>
</organism>
<comment type="cofactor">
    <cofactor evidence="1">
        <name>Mg(2+)</name>
        <dbReference type="ChEBI" id="CHEBI:18420"/>
    </cofactor>
</comment>
<dbReference type="InterPro" id="IPR018982">
    <property type="entry name" value="RQC_domain"/>
</dbReference>
<evidence type="ECO:0000256" key="6">
    <source>
        <dbReference type="ARBA" id="ARBA00022763"/>
    </source>
</evidence>
<dbReference type="InterPro" id="IPR004589">
    <property type="entry name" value="DNA_helicase_ATP-dep_RecQ"/>
</dbReference>
<evidence type="ECO:0000256" key="7">
    <source>
        <dbReference type="ARBA" id="ARBA00022801"/>
    </source>
</evidence>
<keyword evidence="8 20" id="KW-0347">Helicase</keyword>
<dbReference type="GO" id="GO:0016787">
    <property type="term" value="F:hydrolase activity"/>
    <property type="evidence" value="ECO:0007669"/>
    <property type="project" value="UniProtKB-KW"/>
</dbReference>
<dbReference type="GO" id="GO:0003678">
    <property type="term" value="F:DNA helicase activity"/>
    <property type="evidence" value="ECO:0007669"/>
    <property type="project" value="UniProtKB-EC"/>
</dbReference>
<dbReference type="Proteomes" id="UP000738431">
    <property type="component" value="Chromosome"/>
</dbReference>
<dbReference type="PROSITE" id="PS50967">
    <property type="entry name" value="HRDC"/>
    <property type="match status" value="1"/>
</dbReference>
<dbReference type="Pfam" id="PF16124">
    <property type="entry name" value="RecQ_Zn_bind"/>
    <property type="match status" value="1"/>
</dbReference>
<keyword evidence="10" id="KW-0067">ATP-binding</keyword>
<reference evidence="20 21" key="1">
    <citation type="submission" date="2021-08" db="EMBL/GenBank/DDBJ databases">
        <authorList>
            <person name="Zhang D."/>
            <person name="Zhang A."/>
            <person name="Wang L."/>
        </authorList>
    </citation>
    <scope>NUCLEOTIDE SEQUENCE [LARGE SCALE GENOMIC DNA]</scope>
    <source>
        <strain evidence="20 21">WL0086</strain>
    </source>
</reference>
<sequence length="612" mass="68910">MPELLDTLRTTFGYDHFRPLQREIIESHLAGRDVFALLPTGGGKSMCFQLPALVRPDRGLTVVVSPLIALMKDQVDQLSAAGVPATYLNSTLSATEARSRLAGLHRGQFRLLYVAPERLMLDNWQQNLTGWKVAALAIDEAHCVSEWGHDFRPEFRQIAQLRDLLPEVPVMALTATATERVRDDIINHLRLRDPAVYVASFNRPNLNYKVLPKDGPTRQIIDFIKTRPEESGIVYCATRATAERTAEALAGRGYSARPYHAGLSNDERSANQESFLRDDTRIICATIAFGMGINKPNVRWVIHYDLPKNIEGYYQETGRAGRDGLPGDCLLLFSAGDAAKQTHFIDEMTDEHERNVARAQLRQMLHYAESAGCRRVDLLGYFGEAFTIDGCGACDNCLEPRETYDGTILAQKFLSCVYRIRQASQFGCGANHVIEVLTGADTEKIRRWGHDRITTYGIGTERSRPQWAAVFRELLRLGYLMQTDGKFPTVELTQEGVDVLRSRETIMLTKPLIVPKAQKVRRRREGEIACDEILFDALRKLRKTLADERGVPAYVIFGDATLRQMAREYPESPDAMHDIFGMGAKKHAEFAATFADAIRAYLRDHGRQTFND</sequence>
<keyword evidence="12" id="KW-0233">DNA recombination</keyword>
<evidence type="ECO:0000256" key="4">
    <source>
        <dbReference type="ARBA" id="ARBA00022723"/>
    </source>
</evidence>
<evidence type="ECO:0000256" key="8">
    <source>
        <dbReference type="ARBA" id="ARBA00022806"/>
    </source>
</evidence>
<dbReference type="CDD" id="cd18794">
    <property type="entry name" value="SF2_C_RecQ"/>
    <property type="match status" value="1"/>
</dbReference>
<dbReference type="EC" id="5.6.2.4" evidence="16"/>
<dbReference type="PANTHER" id="PTHR13710:SF105">
    <property type="entry name" value="ATP-DEPENDENT DNA HELICASE Q1"/>
    <property type="match status" value="1"/>
</dbReference>
<reference evidence="20 21" key="2">
    <citation type="submission" date="2023-12" db="EMBL/GenBank/DDBJ databases">
        <title>Description of an unclassified Opitutus bacterium of Verrucomicrobiota.</title>
        <authorList>
            <person name="Zhang D.-F."/>
        </authorList>
    </citation>
    <scope>NUCLEOTIDE SEQUENCE [LARGE SCALE GENOMIC DNA]</scope>
    <source>
        <strain evidence="20 21">WL0086</strain>
    </source>
</reference>
<comment type="similarity">
    <text evidence="3">Belongs to the helicase family. RecQ subfamily.</text>
</comment>
<dbReference type="InterPro" id="IPR011545">
    <property type="entry name" value="DEAD/DEAH_box_helicase_dom"/>
</dbReference>
<dbReference type="PROSITE" id="PS51194">
    <property type="entry name" value="HELICASE_CTER"/>
    <property type="match status" value="1"/>
</dbReference>
<dbReference type="CDD" id="cd17920">
    <property type="entry name" value="DEXHc_RecQ"/>
    <property type="match status" value="1"/>
</dbReference>
<dbReference type="Gene3D" id="3.40.50.300">
    <property type="entry name" value="P-loop containing nucleotide triphosphate hydrolases"/>
    <property type="match status" value="2"/>
</dbReference>
<gene>
    <name evidence="20" type="primary">recQ</name>
    <name evidence="20" type="ORF">K1X11_009865</name>
</gene>
<feature type="domain" description="Helicase ATP-binding" evidence="18">
    <location>
        <begin position="25"/>
        <end position="195"/>
    </location>
</feature>
<evidence type="ECO:0000256" key="12">
    <source>
        <dbReference type="ARBA" id="ARBA00023172"/>
    </source>
</evidence>
<dbReference type="InterPro" id="IPR002121">
    <property type="entry name" value="HRDC_dom"/>
</dbReference>
<proteinExistence type="inferred from homology"/>
<dbReference type="InterPro" id="IPR032284">
    <property type="entry name" value="RecQ_Zn-bd"/>
</dbReference>
<comment type="catalytic activity">
    <reaction evidence="15">
        <text>Couples ATP hydrolysis with the unwinding of duplex DNA by translocating in the 3'-5' direction.</text>
        <dbReference type="EC" id="5.6.2.4"/>
    </reaction>
</comment>
<evidence type="ECO:0000256" key="16">
    <source>
        <dbReference type="NCBIfam" id="TIGR01389"/>
    </source>
</evidence>
<dbReference type="InterPro" id="IPR027417">
    <property type="entry name" value="P-loop_NTPase"/>
</dbReference>
<evidence type="ECO:0000256" key="15">
    <source>
        <dbReference type="ARBA" id="ARBA00034617"/>
    </source>
</evidence>
<dbReference type="InterPro" id="IPR001650">
    <property type="entry name" value="Helicase_C-like"/>
</dbReference>
<dbReference type="InterPro" id="IPR010997">
    <property type="entry name" value="HRDC-like_sf"/>
</dbReference>
<keyword evidence="13" id="KW-0234">DNA repair</keyword>
<evidence type="ECO:0000256" key="5">
    <source>
        <dbReference type="ARBA" id="ARBA00022741"/>
    </source>
</evidence>
<dbReference type="SUPFAM" id="SSF52540">
    <property type="entry name" value="P-loop containing nucleoside triphosphate hydrolases"/>
    <property type="match status" value="1"/>
</dbReference>
<accession>A0ABZ1CDF2</accession>